<accession>A0A6C0CMI1</accession>
<keyword evidence="2" id="KW-0472">Membrane</keyword>
<feature type="transmembrane region" description="Helical" evidence="2">
    <location>
        <begin position="21"/>
        <end position="36"/>
    </location>
</feature>
<organism evidence="3">
    <name type="scientific">viral metagenome</name>
    <dbReference type="NCBI Taxonomy" id="1070528"/>
    <lineage>
        <taxon>unclassified sequences</taxon>
        <taxon>metagenomes</taxon>
        <taxon>organismal metagenomes</taxon>
    </lineage>
</organism>
<feature type="coiled-coil region" evidence="1">
    <location>
        <begin position="165"/>
        <end position="192"/>
    </location>
</feature>
<name>A0A6C0CMI1_9ZZZZ</name>
<sequence length="218" mass="25878">MIEIAILIQSIFFIEQNKHEYILFFILLSCILMYFSKNQIYFLVIPMIITHLLYLYLSSFDTSIDPFKARIRVRARKPSIRVKKGKLIIKKPKLKVTVTPPKLKSIKKGIRKGIRKPLRKSRSFGKKLRKRVRKRTKSLRKRTKSLRNGRIVRALKELKRMTGLNTQQRQKINSLNYQLSRLRSQLRNSSNNNNMMGRENKQINNTLRQIYRISSSDT</sequence>
<dbReference type="EMBL" id="MN739454">
    <property type="protein sequence ID" value="QHT05437.1"/>
    <property type="molecule type" value="Genomic_DNA"/>
</dbReference>
<evidence type="ECO:0000256" key="2">
    <source>
        <dbReference type="SAM" id="Phobius"/>
    </source>
</evidence>
<evidence type="ECO:0000256" key="1">
    <source>
        <dbReference type="SAM" id="Coils"/>
    </source>
</evidence>
<protein>
    <submittedName>
        <fullName evidence="3">Uncharacterized protein</fullName>
    </submittedName>
</protein>
<dbReference type="AlphaFoldDB" id="A0A6C0CMI1"/>
<proteinExistence type="predicted"/>
<reference evidence="3" key="1">
    <citation type="journal article" date="2020" name="Nature">
        <title>Giant virus diversity and host interactions through global metagenomics.</title>
        <authorList>
            <person name="Schulz F."/>
            <person name="Roux S."/>
            <person name="Paez-Espino D."/>
            <person name="Jungbluth S."/>
            <person name="Walsh D.A."/>
            <person name="Denef V.J."/>
            <person name="McMahon K.D."/>
            <person name="Konstantinidis K.T."/>
            <person name="Eloe-Fadrosh E.A."/>
            <person name="Kyrpides N.C."/>
            <person name="Woyke T."/>
        </authorList>
    </citation>
    <scope>NUCLEOTIDE SEQUENCE</scope>
    <source>
        <strain evidence="3">GVMAG-M-3300021375-17</strain>
    </source>
</reference>
<keyword evidence="2" id="KW-0812">Transmembrane</keyword>
<keyword evidence="2" id="KW-1133">Transmembrane helix</keyword>
<keyword evidence="1" id="KW-0175">Coiled coil</keyword>
<evidence type="ECO:0000313" key="3">
    <source>
        <dbReference type="EMBL" id="QHT05437.1"/>
    </source>
</evidence>